<name>A0A0G0N043_9BACT</name>
<gene>
    <name evidence="1" type="ORF">UT34_C0001G0216</name>
</gene>
<dbReference type="AlphaFoldDB" id="A0A0G0N043"/>
<dbReference type="Proteomes" id="UP000034799">
    <property type="component" value="Unassembled WGS sequence"/>
</dbReference>
<organism evidence="1 2">
    <name type="scientific">candidate division WS6 bacterium GW2011_GWF2_39_15</name>
    <dbReference type="NCBI Taxonomy" id="1619100"/>
    <lineage>
        <taxon>Bacteria</taxon>
        <taxon>Candidatus Dojkabacteria</taxon>
    </lineage>
</organism>
<reference evidence="1 2" key="1">
    <citation type="journal article" date="2015" name="Nature">
        <title>rRNA introns, odd ribosomes, and small enigmatic genomes across a large radiation of phyla.</title>
        <authorList>
            <person name="Brown C.T."/>
            <person name="Hug L.A."/>
            <person name="Thomas B.C."/>
            <person name="Sharon I."/>
            <person name="Castelle C.J."/>
            <person name="Singh A."/>
            <person name="Wilkins M.J."/>
            <person name="Williams K.H."/>
            <person name="Banfield J.F."/>
        </authorList>
    </citation>
    <scope>NUCLEOTIDE SEQUENCE [LARGE SCALE GENOMIC DNA]</scope>
</reference>
<protein>
    <submittedName>
        <fullName evidence="1">Uncharacterized protein</fullName>
    </submittedName>
</protein>
<accession>A0A0G0N043</accession>
<evidence type="ECO:0000313" key="1">
    <source>
        <dbReference type="EMBL" id="KKR06176.1"/>
    </source>
</evidence>
<dbReference type="EMBL" id="LBWK01000001">
    <property type="protein sequence ID" value="KKR06176.1"/>
    <property type="molecule type" value="Genomic_DNA"/>
</dbReference>
<sequence>MGLYYESITKEEEQEYIDMITKAAPQVFSLCKDIPHPGEENEVSRQRVYLYLGRRNEFGKYVNDEVLTLGELSEEQVMKRKDVTYFETGLRKAYDCAKWGNSGDPRDRGLFLGAVNVPGTDIVVSCSGFLQEKDELYVLTLLVKAKVITLDQAVAIANKHNNWLFLDHFWELFDL</sequence>
<proteinExistence type="predicted"/>
<evidence type="ECO:0000313" key="2">
    <source>
        <dbReference type="Proteomes" id="UP000034799"/>
    </source>
</evidence>
<comment type="caution">
    <text evidence="1">The sequence shown here is derived from an EMBL/GenBank/DDBJ whole genome shotgun (WGS) entry which is preliminary data.</text>
</comment>